<dbReference type="AlphaFoldDB" id="A0AA35LCL3"/>
<dbReference type="PROSITE" id="PS50004">
    <property type="entry name" value="C2"/>
    <property type="match status" value="1"/>
</dbReference>
<protein>
    <submittedName>
        <fullName evidence="3">Calcium-dependent domain-containing 4C-like</fullName>
    </submittedName>
</protein>
<dbReference type="Gene3D" id="2.60.40.150">
    <property type="entry name" value="C2 domain"/>
    <property type="match status" value="1"/>
</dbReference>
<feature type="domain" description="C2" evidence="2">
    <location>
        <begin position="601"/>
        <end position="716"/>
    </location>
</feature>
<dbReference type="InterPro" id="IPR035892">
    <property type="entry name" value="C2_domain_sf"/>
</dbReference>
<organism evidence="3 4">
    <name type="scientific">Podarcis lilfordi</name>
    <name type="common">Lilford's wall lizard</name>
    <dbReference type="NCBI Taxonomy" id="74358"/>
    <lineage>
        <taxon>Eukaryota</taxon>
        <taxon>Metazoa</taxon>
        <taxon>Chordata</taxon>
        <taxon>Craniata</taxon>
        <taxon>Vertebrata</taxon>
        <taxon>Euteleostomi</taxon>
        <taxon>Lepidosauria</taxon>
        <taxon>Squamata</taxon>
        <taxon>Bifurcata</taxon>
        <taxon>Unidentata</taxon>
        <taxon>Episquamata</taxon>
        <taxon>Laterata</taxon>
        <taxon>Lacertibaenia</taxon>
        <taxon>Lacertidae</taxon>
        <taxon>Podarcis</taxon>
    </lineage>
</organism>
<dbReference type="SUPFAM" id="SSF49562">
    <property type="entry name" value="C2 domain (Calcium/lipid-binding domain, CaLB)"/>
    <property type="match status" value="1"/>
</dbReference>
<reference evidence="3" key="1">
    <citation type="submission" date="2022-12" db="EMBL/GenBank/DDBJ databases">
        <authorList>
            <person name="Alioto T."/>
            <person name="Alioto T."/>
            <person name="Gomez Garrido J."/>
        </authorList>
    </citation>
    <scope>NUCLEOTIDE SEQUENCE</scope>
</reference>
<dbReference type="PANTHER" id="PTHR46291:SF8">
    <property type="entry name" value="C2 DOMAIN-CONTAINING PROTEIN"/>
    <property type="match status" value="1"/>
</dbReference>
<feature type="region of interest" description="Disordered" evidence="1">
    <location>
        <begin position="456"/>
        <end position="509"/>
    </location>
</feature>
<dbReference type="InterPro" id="IPR043549">
    <property type="entry name" value="C2C4C/C2C4D"/>
</dbReference>
<dbReference type="PANTHER" id="PTHR46291">
    <property type="entry name" value="C2 DOMAIN-CONTAINING PROTEIN"/>
    <property type="match status" value="1"/>
</dbReference>
<gene>
    <name evidence="3" type="ORF">PODLI_1B019517</name>
</gene>
<dbReference type="Proteomes" id="UP001178461">
    <property type="component" value="Chromosome 14"/>
</dbReference>
<evidence type="ECO:0000313" key="3">
    <source>
        <dbReference type="EMBL" id="CAI5793184.1"/>
    </source>
</evidence>
<name>A0AA35LCL3_9SAUR</name>
<feature type="compositionally biased region" description="Low complexity" evidence="1">
    <location>
        <begin position="536"/>
        <end position="555"/>
    </location>
</feature>
<evidence type="ECO:0000259" key="2">
    <source>
        <dbReference type="PROSITE" id="PS50004"/>
    </source>
</evidence>
<evidence type="ECO:0000313" key="4">
    <source>
        <dbReference type="Proteomes" id="UP001178461"/>
    </source>
</evidence>
<proteinExistence type="predicted"/>
<dbReference type="Pfam" id="PF00168">
    <property type="entry name" value="C2"/>
    <property type="match status" value="1"/>
</dbReference>
<evidence type="ECO:0000256" key="1">
    <source>
        <dbReference type="SAM" id="MobiDB-lite"/>
    </source>
</evidence>
<dbReference type="EMBL" id="OX395139">
    <property type="protein sequence ID" value="CAI5793184.1"/>
    <property type="molecule type" value="Genomic_DNA"/>
</dbReference>
<feature type="region of interest" description="Disordered" evidence="1">
    <location>
        <begin position="529"/>
        <end position="555"/>
    </location>
</feature>
<dbReference type="InterPro" id="IPR000008">
    <property type="entry name" value="C2_dom"/>
</dbReference>
<sequence length="716" mass="76702">MTFFTRGLQSLLPPGHLKLPSGVCLRGHSARQQEGWILDTSILLDITTYRFSHLLEQHLSCLGEPMISPGRPGGKEGTLVSRSETGVVEVQQVQLEMKSWHREGTARTRGWAPFALSLIQEGLRARETTPDGETWLWLLLEPAVAAGWQSLLVCVPRAGAPLSRRRQRGSSAFTRLAAAGTAEEGGGSGAAGQWELPPRLAIGFGAPPLAHKERARGVGLQTRRSSGWSAWLGAAALCARHPEAVLGKRPTLQGSSDLLQLFFGLPRSQPDSMWFLEKVGASPGEGSPLGPSFLGLPPSHSVPNAAKPGAPAAAFANILTPDRIPEFCIPPRLANPPPAKSPSATFQPHRCLTEPGLQQAATSAGVGTDRTPCPFLLPHLIQVESVEEIPDLEEEEEGGTNSDPQSQAALSLPHFPKAQTSYGFCTLLESPHTRRKESIFHSDSSLSLARPRASSYAGRELSSGRPLACPPQLLRRPCDSDTASSSESSPFGSPLLGRSPPLRGPGLLSKARSQEGLLGRAWRSRGKLSSAGRANSLSTEDSSSTDSSPSAVRRSSDSLCEPLSCRACSLSSLPIIFPLDAPCGGGGRERLGRESTVGLDRGGLLRLSCEYCPENRRLRVRLISVEGLYEPAAEPKSINCCITFSLVPGKIQKQRSTVIKRSRDPIFNEDFFFVGIAEDDLGSLAVRMKAVNKGSSLKRDLLLGESEVPLMKLLAG</sequence>
<accession>A0AA35LCL3</accession>
<keyword evidence="4" id="KW-1185">Reference proteome</keyword>
<feature type="compositionally biased region" description="Low complexity" evidence="1">
    <location>
        <begin position="484"/>
        <end position="509"/>
    </location>
</feature>